<reference evidence="1" key="1">
    <citation type="submission" date="2021-06" db="EMBL/GenBank/DDBJ databases">
        <authorList>
            <person name="Kallberg Y."/>
            <person name="Tangrot J."/>
            <person name="Rosling A."/>
        </authorList>
    </citation>
    <scope>NUCLEOTIDE SEQUENCE</scope>
    <source>
        <strain evidence="1">CL356</strain>
    </source>
</reference>
<gene>
    <name evidence="1" type="ORF">ACOLOM_LOCUS5636</name>
</gene>
<organism evidence="1 2">
    <name type="scientific">Acaulospora colombiana</name>
    <dbReference type="NCBI Taxonomy" id="27376"/>
    <lineage>
        <taxon>Eukaryota</taxon>
        <taxon>Fungi</taxon>
        <taxon>Fungi incertae sedis</taxon>
        <taxon>Mucoromycota</taxon>
        <taxon>Glomeromycotina</taxon>
        <taxon>Glomeromycetes</taxon>
        <taxon>Diversisporales</taxon>
        <taxon>Acaulosporaceae</taxon>
        <taxon>Acaulospora</taxon>
    </lineage>
</organism>
<dbReference type="Proteomes" id="UP000789525">
    <property type="component" value="Unassembled WGS sequence"/>
</dbReference>
<protein>
    <submittedName>
        <fullName evidence="1">1052_t:CDS:1</fullName>
    </submittedName>
</protein>
<comment type="caution">
    <text evidence="1">The sequence shown here is derived from an EMBL/GenBank/DDBJ whole genome shotgun (WGS) entry which is preliminary data.</text>
</comment>
<name>A0ACA9M669_9GLOM</name>
<evidence type="ECO:0000313" key="2">
    <source>
        <dbReference type="Proteomes" id="UP000789525"/>
    </source>
</evidence>
<sequence length="482" mass="55782">MECEDKVDIVREWKLNYGLFLKGNDFKPAEKPILNDGEELSIIEYDGEPLVYVSFKHVRSSGAQTTGTEDLKSSWELLKDTYNLEFPKVVESETVFNIPESDACILFPIAKVTYNGSCDIPIEFKSQLSLFQEYGNFVARKLLVGGKIYIRNFINAKGTQVNELKAHLMWAFEASRMSRENLFEGVSISHLPMIETDKEILQTPKKLMEWFRSLYEENFAEIISYEELTPVLGLITEAHQDSSISNSFIKRLIPGLSRPFMEVKLYDWAKDATAANLLTWIEKFKVSHGILINSHDISFSKECIVDFTQNIDISSKKGELNVRVVCPNTDLDEYLLNNRITYSFNDPDELFLNKDNIFSKVNRNSASISNRSTNIYCIFEYEAVEINIRKEFYKVKDEFIKTVNKALDSMRPYQALQDIFGKFGHLWPQKIILGKRFFQKYSRKINPDKYLRSEGMTMKSQEDIENFFFATPSDGFEACFII</sequence>
<accession>A0ACA9M669</accession>
<keyword evidence="2" id="KW-1185">Reference proteome</keyword>
<dbReference type="EMBL" id="CAJVPT010010615">
    <property type="protein sequence ID" value="CAG8571982.1"/>
    <property type="molecule type" value="Genomic_DNA"/>
</dbReference>
<evidence type="ECO:0000313" key="1">
    <source>
        <dbReference type="EMBL" id="CAG8571982.1"/>
    </source>
</evidence>
<proteinExistence type="predicted"/>